<proteinExistence type="predicted"/>
<sequence length="37" mass="4412">MRKKFTVYAALLEETKAGWIWIPEFENIKTDLIKITN</sequence>
<evidence type="ECO:0000313" key="1">
    <source>
        <dbReference type="EMBL" id="GAI54707.1"/>
    </source>
</evidence>
<reference evidence="1" key="1">
    <citation type="journal article" date="2014" name="Front. Microbiol.">
        <title>High frequency of phylogenetically diverse reductive dehalogenase-homologous genes in deep subseafloor sedimentary metagenomes.</title>
        <authorList>
            <person name="Kawai M."/>
            <person name="Futagami T."/>
            <person name="Toyoda A."/>
            <person name="Takaki Y."/>
            <person name="Nishi S."/>
            <person name="Hori S."/>
            <person name="Arai W."/>
            <person name="Tsubouchi T."/>
            <person name="Morono Y."/>
            <person name="Uchiyama I."/>
            <person name="Ito T."/>
            <person name="Fujiyama A."/>
            <person name="Inagaki F."/>
            <person name="Takami H."/>
        </authorList>
    </citation>
    <scope>NUCLEOTIDE SEQUENCE</scope>
    <source>
        <strain evidence="1">Expedition CK06-06</strain>
    </source>
</reference>
<comment type="caution">
    <text evidence="1">The sequence shown here is derived from an EMBL/GenBank/DDBJ whole genome shotgun (WGS) entry which is preliminary data.</text>
</comment>
<accession>X1PEH3</accession>
<feature type="non-terminal residue" evidence="1">
    <location>
        <position position="37"/>
    </location>
</feature>
<dbReference type="AlphaFoldDB" id="X1PEH3"/>
<organism evidence="1">
    <name type="scientific">marine sediment metagenome</name>
    <dbReference type="NCBI Taxonomy" id="412755"/>
    <lineage>
        <taxon>unclassified sequences</taxon>
        <taxon>metagenomes</taxon>
        <taxon>ecological metagenomes</taxon>
    </lineage>
</organism>
<gene>
    <name evidence="1" type="ORF">S06H3_60114</name>
</gene>
<protein>
    <submittedName>
        <fullName evidence="1">Uncharacterized protein</fullName>
    </submittedName>
</protein>
<dbReference type="EMBL" id="BARV01039168">
    <property type="protein sequence ID" value="GAI54707.1"/>
    <property type="molecule type" value="Genomic_DNA"/>
</dbReference>
<name>X1PEH3_9ZZZZ</name>